<comment type="caution">
    <text evidence="1">The sequence shown here is derived from an EMBL/GenBank/DDBJ whole genome shotgun (WGS) entry which is preliminary data.</text>
</comment>
<dbReference type="Proteomes" id="UP001153069">
    <property type="component" value="Unassembled WGS sequence"/>
</dbReference>
<reference evidence="1" key="1">
    <citation type="submission" date="2020-06" db="EMBL/GenBank/DDBJ databases">
        <authorList>
            <consortium name="Plant Systems Biology data submission"/>
        </authorList>
    </citation>
    <scope>NUCLEOTIDE SEQUENCE</scope>
    <source>
        <strain evidence="1">D6</strain>
    </source>
</reference>
<gene>
    <name evidence="1" type="ORF">SEMRO_1452_G273950.1</name>
</gene>
<dbReference type="EMBL" id="CAICTM010001450">
    <property type="protein sequence ID" value="CAB9523760.1"/>
    <property type="molecule type" value="Genomic_DNA"/>
</dbReference>
<proteinExistence type="predicted"/>
<organism evidence="1 2">
    <name type="scientific">Seminavis robusta</name>
    <dbReference type="NCBI Taxonomy" id="568900"/>
    <lineage>
        <taxon>Eukaryota</taxon>
        <taxon>Sar</taxon>
        <taxon>Stramenopiles</taxon>
        <taxon>Ochrophyta</taxon>
        <taxon>Bacillariophyta</taxon>
        <taxon>Bacillariophyceae</taxon>
        <taxon>Bacillariophycidae</taxon>
        <taxon>Naviculales</taxon>
        <taxon>Naviculaceae</taxon>
        <taxon>Seminavis</taxon>
    </lineage>
</organism>
<evidence type="ECO:0000313" key="1">
    <source>
        <dbReference type="EMBL" id="CAB9523760.1"/>
    </source>
</evidence>
<accession>A0A9N8ES85</accession>
<protein>
    <submittedName>
        <fullName evidence="1">Uncharacterized protein</fullName>
    </submittedName>
</protein>
<name>A0A9N8ES85_9STRA</name>
<evidence type="ECO:0000313" key="2">
    <source>
        <dbReference type="Proteomes" id="UP001153069"/>
    </source>
</evidence>
<sequence length="251" mass="28395">MCRFALATKYSLGWILGRTIGHHAVDRKFCISPKDELKLPVEEIWMSDMGAEAPRGRKFCDKSSFVEQTISFDDVAITRKVLSHDNGIVDIAITSIESLRKKLKLVLRLYIKDIDNVEGAHVQHPHQLLMNNDNPSKHIPLVSSIAIQDGKTNTILTNWVAELKTPKLGGLVDILIKDLTSADGPEVIPKVESEDKETAKVPRLMKDEVLRIRVIGRCQCASRCRHRVQHVSYARLMITDFLDPLMFFSIK</sequence>
<dbReference type="AlphaFoldDB" id="A0A9N8ES85"/>
<dbReference type="OrthoDB" id="43306at2759"/>
<keyword evidence="2" id="KW-1185">Reference proteome</keyword>